<dbReference type="InterPro" id="IPR006158">
    <property type="entry name" value="Cobalamin-bd"/>
</dbReference>
<accession>A0A846Y2F9</accession>
<dbReference type="Pfam" id="PF02310">
    <property type="entry name" value="B12-binding"/>
    <property type="match status" value="1"/>
</dbReference>
<dbReference type="Proteomes" id="UP000565711">
    <property type="component" value="Unassembled WGS sequence"/>
</dbReference>
<dbReference type="InterPro" id="IPR007197">
    <property type="entry name" value="rSAM"/>
</dbReference>
<reference evidence="8 9" key="1">
    <citation type="submission" date="2020-04" db="EMBL/GenBank/DDBJ databases">
        <title>MicrobeNet Type strains.</title>
        <authorList>
            <person name="Nicholson A.C."/>
        </authorList>
    </citation>
    <scope>NUCLEOTIDE SEQUENCE [LARGE SCALE GENOMIC DNA]</scope>
    <source>
        <strain evidence="8 9">JCM 12354</strain>
    </source>
</reference>
<gene>
    <name evidence="8" type="ORF">HGA08_18350</name>
</gene>
<dbReference type="GO" id="GO:0031419">
    <property type="term" value="F:cobalamin binding"/>
    <property type="evidence" value="ECO:0007669"/>
    <property type="project" value="InterPro"/>
</dbReference>
<comment type="caution">
    <text evidence="8">The sequence shown here is derived from an EMBL/GenBank/DDBJ whole genome shotgun (WGS) entry which is preliminary data.</text>
</comment>
<dbReference type="InterPro" id="IPR006638">
    <property type="entry name" value="Elp3/MiaA/NifB-like_rSAM"/>
</dbReference>
<dbReference type="EMBL" id="JAAXOP010000010">
    <property type="protein sequence ID" value="NKY52182.1"/>
    <property type="molecule type" value="Genomic_DNA"/>
</dbReference>
<dbReference type="PANTHER" id="PTHR43409">
    <property type="entry name" value="ANAEROBIC MAGNESIUM-PROTOPORPHYRIN IX MONOMETHYL ESTER CYCLASE-RELATED"/>
    <property type="match status" value="1"/>
</dbReference>
<evidence type="ECO:0000256" key="1">
    <source>
        <dbReference type="ARBA" id="ARBA00001966"/>
    </source>
</evidence>
<keyword evidence="5" id="KW-0411">Iron-sulfur</keyword>
<proteinExistence type="predicted"/>
<dbReference type="PROSITE" id="PS51918">
    <property type="entry name" value="RADICAL_SAM"/>
    <property type="match status" value="1"/>
</dbReference>
<evidence type="ECO:0000259" key="6">
    <source>
        <dbReference type="PROSITE" id="PS51332"/>
    </source>
</evidence>
<dbReference type="InterPro" id="IPR058240">
    <property type="entry name" value="rSAM_sf"/>
</dbReference>
<protein>
    <submittedName>
        <fullName evidence="8">Radical SAM protein</fullName>
    </submittedName>
</protein>
<evidence type="ECO:0000259" key="7">
    <source>
        <dbReference type="PROSITE" id="PS51918"/>
    </source>
</evidence>
<feature type="domain" description="Radical SAM core" evidence="7">
    <location>
        <begin position="226"/>
        <end position="488"/>
    </location>
</feature>
<comment type="cofactor">
    <cofactor evidence="1">
        <name>[4Fe-4S] cluster</name>
        <dbReference type="ChEBI" id="CHEBI:49883"/>
    </cofactor>
</comment>
<keyword evidence="9" id="KW-1185">Reference proteome</keyword>
<feature type="domain" description="B12-binding" evidence="6">
    <location>
        <begin position="28"/>
        <end position="164"/>
    </location>
</feature>
<sequence length="532" mass="58579">MHPNREMQVLVVSPPNSNTVLDGATCTVTKPEEHTDWSDFPNLGILTLASAIRDVPGVRPVYLDATVMPWDEVLAYLEEHAAQVLALCISALTATYEAGLDLCAAAKRIDSRIITIVGNDHMTALSHECMSRRAGVIDYGFVGNEVIGSFTALISALRRGESVRPERYPGLATRADGRVAIQPQATEPIFTALDYSLLDAAFDHTSRYDLNFRKRVVPTFARLTGRQVRAGMPVEIGRGCIKFARNDACSFCSIQFGGMWRNAVPDAAAAWHLLHTAYSENYDYLYLTADELPLTFGRLLREMLDSPPRWWRDLADDERPVLVGYARADGLSDERHTTMLRSLGVRQLMVGLDAGTAASLHAMNKPLTPVRDRDSAFRAEKMFDHNVRALRAAGNAGLLLKVGFVVGHLGMNEHLLQENVDSMKALLDSGAGAIASLDVEVLSPEPGSADFTMLLDPARARTRGEELGLPLPEMRLHERHARKWRGMDVIDREQAMADYVESVMPGLTLNDLAQARNEVRKYGESIGLTIGG</sequence>
<dbReference type="AlphaFoldDB" id="A0A846Y2F9"/>
<dbReference type="Gene3D" id="3.40.50.280">
    <property type="entry name" value="Cobalamin-binding domain"/>
    <property type="match status" value="1"/>
</dbReference>
<dbReference type="PROSITE" id="PS51332">
    <property type="entry name" value="B12_BINDING"/>
    <property type="match status" value="1"/>
</dbReference>
<dbReference type="RefSeq" id="WP_168436142.1">
    <property type="nucleotide sequence ID" value="NZ_JAAXOP010000010.1"/>
</dbReference>
<organism evidence="8 9">
    <name type="scientific">Nocardia vermiculata</name>
    <dbReference type="NCBI Taxonomy" id="257274"/>
    <lineage>
        <taxon>Bacteria</taxon>
        <taxon>Bacillati</taxon>
        <taxon>Actinomycetota</taxon>
        <taxon>Actinomycetes</taxon>
        <taxon>Mycobacteriales</taxon>
        <taxon>Nocardiaceae</taxon>
        <taxon>Nocardia</taxon>
    </lineage>
</organism>
<evidence type="ECO:0000256" key="2">
    <source>
        <dbReference type="ARBA" id="ARBA00022691"/>
    </source>
</evidence>
<dbReference type="InterPro" id="IPR051198">
    <property type="entry name" value="BchE-like"/>
</dbReference>
<dbReference type="SUPFAM" id="SSF102114">
    <property type="entry name" value="Radical SAM enzymes"/>
    <property type="match status" value="1"/>
</dbReference>
<dbReference type="GO" id="GO:0003824">
    <property type="term" value="F:catalytic activity"/>
    <property type="evidence" value="ECO:0007669"/>
    <property type="project" value="InterPro"/>
</dbReference>
<evidence type="ECO:0000256" key="5">
    <source>
        <dbReference type="ARBA" id="ARBA00023014"/>
    </source>
</evidence>
<dbReference type="GO" id="GO:0046872">
    <property type="term" value="F:metal ion binding"/>
    <property type="evidence" value="ECO:0007669"/>
    <property type="project" value="UniProtKB-KW"/>
</dbReference>
<evidence type="ECO:0000256" key="3">
    <source>
        <dbReference type="ARBA" id="ARBA00022723"/>
    </source>
</evidence>
<dbReference type="GO" id="GO:0051536">
    <property type="term" value="F:iron-sulfur cluster binding"/>
    <property type="evidence" value="ECO:0007669"/>
    <property type="project" value="UniProtKB-KW"/>
</dbReference>
<keyword evidence="2" id="KW-0949">S-adenosyl-L-methionine</keyword>
<dbReference type="SMART" id="SM00729">
    <property type="entry name" value="Elp3"/>
    <property type="match status" value="1"/>
</dbReference>
<name>A0A846Y2F9_9NOCA</name>
<dbReference type="SFLD" id="SFLDG01082">
    <property type="entry name" value="B12-binding_domain_containing"/>
    <property type="match status" value="1"/>
</dbReference>
<evidence type="ECO:0000313" key="9">
    <source>
        <dbReference type="Proteomes" id="UP000565711"/>
    </source>
</evidence>
<evidence type="ECO:0000256" key="4">
    <source>
        <dbReference type="ARBA" id="ARBA00023004"/>
    </source>
</evidence>
<keyword evidence="4" id="KW-0408">Iron</keyword>
<evidence type="ECO:0000313" key="8">
    <source>
        <dbReference type="EMBL" id="NKY52182.1"/>
    </source>
</evidence>
<keyword evidence="3" id="KW-0479">Metal-binding</keyword>
<dbReference type="SFLD" id="SFLDS00029">
    <property type="entry name" value="Radical_SAM"/>
    <property type="match status" value="1"/>
</dbReference>